<evidence type="ECO:0000256" key="1">
    <source>
        <dbReference type="SAM" id="MobiDB-lite"/>
    </source>
</evidence>
<evidence type="ECO:0000256" key="2">
    <source>
        <dbReference type="SAM" id="Phobius"/>
    </source>
</evidence>
<proteinExistence type="predicted"/>
<feature type="transmembrane region" description="Helical" evidence="2">
    <location>
        <begin position="55"/>
        <end position="76"/>
    </location>
</feature>
<sequence length="358" mass="38920">MDEAITGSPGFSPIAPDDQAGNLWILTILALIYTSMVAAARVYIKHRMYGLDDVLIAFSILLHLAQSIAVFVGLGSGIGKFNSITPQISWAASSRAFIAAEFLFILGLTFAKCSILALVLSIIGTKSGRSRLICLVLLGLAVVWGFAACLAFAIHCRADGLLTVDNESSCPRQHTRWVIITVIDILTEVAAWLLVVRITSTVNMSFKRKLQVVLAFSFRLPLVVLSGLHLAYFSSYPSAEEPQYAITNTLLIQQATIVWSIISATIPNIKNFLKSNAFPLQALGSRKSRTTGSEGAGVLSTPASGGWRLDETRNQSSVHHANLPTHATEEEDKVSRNGSQEMIINKEVAWDVTYEGIR</sequence>
<evidence type="ECO:0000259" key="3">
    <source>
        <dbReference type="Pfam" id="PF20684"/>
    </source>
</evidence>
<accession>A0A8K0X5G6</accession>
<feature type="transmembrane region" description="Helical" evidence="2">
    <location>
        <begin position="244"/>
        <end position="266"/>
    </location>
</feature>
<feature type="transmembrane region" description="Helical" evidence="2">
    <location>
        <begin position="96"/>
        <end position="120"/>
    </location>
</feature>
<keyword evidence="5" id="KW-1185">Reference proteome</keyword>
<comment type="caution">
    <text evidence="4">The sequence shown here is derived from an EMBL/GenBank/DDBJ whole genome shotgun (WGS) entry which is preliminary data.</text>
</comment>
<feature type="transmembrane region" description="Helical" evidence="2">
    <location>
        <begin position="132"/>
        <end position="154"/>
    </location>
</feature>
<keyword evidence="2" id="KW-1133">Transmembrane helix</keyword>
<organism evidence="4 5">
    <name type="scientific">Plectosphaerella cucumerina</name>
    <dbReference type="NCBI Taxonomy" id="40658"/>
    <lineage>
        <taxon>Eukaryota</taxon>
        <taxon>Fungi</taxon>
        <taxon>Dikarya</taxon>
        <taxon>Ascomycota</taxon>
        <taxon>Pezizomycotina</taxon>
        <taxon>Sordariomycetes</taxon>
        <taxon>Hypocreomycetidae</taxon>
        <taxon>Glomerellales</taxon>
        <taxon>Plectosphaerellaceae</taxon>
        <taxon>Plectosphaerella</taxon>
    </lineage>
</organism>
<feature type="region of interest" description="Disordered" evidence="1">
    <location>
        <begin position="287"/>
        <end position="338"/>
    </location>
</feature>
<dbReference type="OrthoDB" id="3918601at2759"/>
<name>A0A8K0X5G6_9PEZI</name>
<feature type="transmembrane region" description="Helical" evidence="2">
    <location>
        <begin position="210"/>
        <end position="232"/>
    </location>
</feature>
<protein>
    <recommendedName>
        <fullName evidence="3">Rhodopsin domain-containing protein</fullName>
    </recommendedName>
</protein>
<keyword evidence="2" id="KW-0472">Membrane</keyword>
<keyword evidence="2" id="KW-0812">Transmembrane</keyword>
<feature type="domain" description="Rhodopsin" evidence="3">
    <location>
        <begin position="41"/>
        <end position="274"/>
    </location>
</feature>
<evidence type="ECO:0000313" key="5">
    <source>
        <dbReference type="Proteomes" id="UP000813385"/>
    </source>
</evidence>
<dbReference type="PANTHER" id="PTHR39614:SF2">
    <property type="entry name" value="INTEGRAL MEMBRANE PROTEIN"/>
    <property type="match status" value="1"/>
</dbReference>
<feature type="transmembrane region" description="Helical" evidence="2">
    <location>
        <begin position="174"/>
        <end position="198"/>
    </location>
</feature>
<feature type="transmembrane region" description="Helical" evidence="2">
    <location>
        <begin position="23"/>
        <end position="43"/>
    </location>
</feature>
<gene>
    <name evidence="4" type="ORF">B0T11DRAFT_352806</name>
</gene>
<evidence type="ECO:0000313" key="4">
    <source>
        <dbReference type="EMBL" id="KAH7362790.1"/>
    </source>
</evidence>
<dbReference type="AlphaFoldDB" id="A0A8K0X5G6"/>
<dbReference type="InterPro" id="IPR049326">
    <property type="entry name" value="Rhodopsin_dom_fungi"/>
</dbReference>
<dbReference type="EMBL" id="JAGPXD010000003">
    <property type="protein sequence ID" value="KAH7362790.1"/>
    <property type="molecule type" value="Genomic_DNA"/>
</dbReference>
<dbReference type="PANTHER" id="PTHR39614">
    <property type="entry name" value="INTEGRAL MEMBRANE PROTEIN"/>
    <property type="match status" value="1"/>
</dbReference>
<dbReference type="Pfam" id="PF20684">
    <property type="entry name" value="Fung_rhodopsin"/>
    <property type="match status" value="1"/>
</dbReference>
<reference evidence="4" key="1">
    <citation type="journal article" date="2021" name="Nat. Commun.">
        <title>Genetic determinants of endophytism in the Arabidopsis root mycobiome.</title>
        <authorList>
            <person name="Mesny F."/>
            <person name="Miyauchi S."/>
            <person name="Thiergart T."/>
            <person name="Pickel B."/>
            <person name="Atanasova L."/>
            <person name="Karlsson M."/>
            <person name="Huettel B."/>
            <person name="Barry K.W."/>
            <person name="Haridas S."/>
            <person name="Chen C."/>
            <person name="Bauer D."/>
            <person name="Andreopoulos W."/>
            <person name="Pangilinan J."/>
            <person name="LaButti K."/>
            <person name="Riley R."/>
            <person name="Lipzen A."/>
            <person name="Clum A."/>
            <person name="Drula E."/>
            <person name="Henrissat B."/>
            <person name="Kohler A."/>
            <person name="Grigoriev I.V."/>
            <person name="Martin F.M."/>
            <person name="Hacquard S."/>
        </authorList>
    </citation>
    <scope>NUCLEOTIDE SEQUENCE</scope>
    <source>
        <strain evidence="4">MPI-CAGE-AT-0016</strain>
    </source>
</reference>
<dbReference type="Proteomes" id="UP000813385">
    <property type="component" value="Unassembled WGS sequence"/>
</dbReference>